<proteinExistence type="predicted"/>
<dbReference type="AlphaFoldDB" id="A0A3N4JL82"/>
<organism evidence="1 2">
    <name type="scientific">Choiromyces venosus 120613-1</name>
    <dbReference type="NCBI Taxonomy" id="1336337"/>
    <lineage>
        <taxon>Eukaryota</taxon>
        <taxon>Fungi</taxon>
        <taxon>Dikarya</taxon>
        <taxon>Ascomycota</taxon>
        <taxon>Pezizomycotina</taxon>
        <taxon>Pezizomycetes</taxon>
        <taxon>Pezizales</taxon>
        <taxon>Tuberaceae</taxon>
        <taxon>Choiromyces</taxon>
    </lineage>
</organism>
<evidence type="ECO:0000313" key="2">
    <source>
        <dbReference type="Proteomes" id="UP000276215"/>
    </source>
</evidence>
<sequence length="93" mass="10873">MPRTHGVLPRVGVVDSRDRPRYCASRSWYPGRAVLVLHLWAMVGGLMRWTLHHGRNGVLMSKRLTSHHVQNGVLKRWKLTWTCWMEEDAWAGR</sequence>
<dbReference type="Proteomes" id="UP000276215">
    <property type="component" value="Unassembled WGS sequence"/>
</dbReference>
<keyword evidence="2" id="KW-1185">Reference proteome</keyword>
<reference evidence="1 2" key="1">
    <citation type="journal article" date="2018" name="Nat. Ecol. Evol.">
        <title>Pezizomycetes genomes reveal the molecular basis of ectomycorrhizal truffle lifestyle.</title>
        <authorList>
            <person name="Murat C."/>
            <person name="Payen T."/>
            <person name="Noel B."/>
            <person name="Kuo A."/>
            <person name="Morin E."/>
            <person name="Chen J."/>
            <person name="Kohler A."/>
            <person name="Krizsan K."/>
            <person name="Balestrini R."/>
            <person name="Da Silva C."/>
            <person name="Montanini B."/>
            <person name="Hainaut M."/>
            <person name="Levati E."/>
            <person name="Barry K.W."/>
            <person name="Belfiori B."/>
            <person name="Cichocki N."/>
            <person name="Clum A."/>
            <person name="Dockter R.B."/>
            <person name="Fauchery L."/>
            <person name="Guy J."/>
            <person name="Iotti M."/>
            <person name="Le Tacon F."/>
            <person name="Lindquist E.A."/>
            <person name="Lipzen A."/>
            <person name="Malagnac F."/>
            <person name="Mello A."/>
            <person name="Molinier V."/>
            <person name="Miyauchi S."/>
            <person name="Poulain J."/>
            <person name="Riccioni C."/>
            <person name="Rubini A."/>
            <person name="Sitrit Y."/>
            <person name="Splivallo R."/>
            <person name="Traeger S."/>
            <person name="Wang M."/>
            <person name="Zifcakova L."/>
            <person name="Wipf D."/>
            <person name="Zambonelli A."/>
            <person name="Paolocci F."/>
            <person name="Nowrousian M."/>
            <person name="Ottonello S."/>
            <person name="Baldrian P."/>
            <person name="Spatafora J.W."/>
            <person name="Henrissat B."/>
            <person name="Nagy L.G."/>
            <person name="Aury J.M."/>
            <person name="Wincker P."/>
            <person name="Grigoriev I.V."/>
            <person name="Bonfante P."/>
            <person name="Martin F.M."/>
        </authorList>
    </citation>
    <scope>NUCLEOTIDE SEQUENCE [LARGE SCALE GENOMIC DNA]</scope>
    <source>
        <strain evidence="1 2">120613-1</strain>
    </source>
</reference>
<protein>
    <submittedName>
        <fullName evidence="1">Uncharacterized protein</fullName>
    </submittedName>
</protein>
<name>A0A3N4JL82_9PEZI</name>
<accession>A0A3N4JL82</accession>
<dbReference type="EMBL" id="ML120391">
    <property type="protein sequence ID" value="RPA99013.1"/>
    <property type="molecule type" value="Genomic_DNA"/>
</dbReference>
<evidence type="ECO:0000313" key="1">
    <source>
        <dbReference type="EMBL" id="RPA99013.1"/>
    </source>
</evidence>
<gene>
    <name evidence="1" type="ORF">L873DRAFT_981389</name>
</gene>